<dbReference type="Proteomes" id="UP000276215">
    <property type="component" value="Unassembled WGS sequence"/>
</dbReference>
<dbReference type="EMBL" id="ML120380">
    <property type="protein sequence ID" value="RPB00420.1"/>
    <property type="molecule type" value="Genomic_DNA"/>
</dbReference>
<gene>
    <name evidence="1" type="ORF">L873DRAFT_1805273</name>
</gene>
<evidence type="ECO:0000313" key="2">
    <source>
        <dbReference type="Proteomes" id="UP000276215"/>
    </source>
</evidence>
<organism evidence="1 2">
    <name type="scientific">Choiromyces venosus 120613-1</name>
    <dbReference type="NCBI Taxonomy" id="1336337"/>
    <lineage>
        <taxon>Eukaryota</taxon>
        <taxon>Fungi</taxon>
        <taxon>Dikarya</taxon>
        <taxon>Ascomycota</taxon>
        <taxon>Pezizomycotina</taxon>
        <taxon>Pezizomycetes</taxon>
        <taxon>Pezizales</taxon>
        <taxon>Tuberaceae</taxon>
        <taxon>Choiromyces</taxon>
    </lineage>
</organism>
<proteinExistence type="predicted"/>
<keyword evidence="2" id="KW-1185">Reference proteome</keyword>
<evidence type="ECO:0000313" key="1">
    <source>
        <dbReference type="EMBL" id="RPB00420.1"/>
    </source>
</evidence>
<sequence length="57" mass="6512">MLVGYATRPPQRLTKLGLVGEKVIFFQPLRGVESTTPRNQILAEAPDQYKMYLFNTL</sequence>
<reference evidence="1 2" key="1">
    <citation type="journal article" date="2018" name="Nat. Ecol. Evol.">
        <title>Pezizomycetes genomes reveal the molecular basis of ectomycorrhizal truffle lifestyle.</title>
        <authorList>
            <person name="Murat C."/>
            <person name="Payen T."/>
            <person name="Noel B."/>
            <person name="Kuo A."/>
            <person name="Morin E."/>
            <person name="Chen J."/>
            <person name="Kohler A."/>
            <person name="Krizsan K."/>
            <person name="Balestrini R."/>
            <person name="Da Silva C."/>
            <person name="Montanini B."/>
            <person name="Hainaut M."/>
            <person name="Levati E."/>
            <person name="Barry K.W."/>
            <person name="Belfiori B."/>
            <person name="Cichocki N."/>
            <person name="Clum A."/>
            <person name="Dockter R.B."/>
            <person name="Fauchery L."/>
            <person name="Guy J."/>
            <person name="Iotti M."/>
            <person name="Le Tacon F."/>
            <person name="Lindquist E.A."/>
            <person name="Lipzen A."/>
            <person name="Malagnac F."/>
            <person name="Mello A."/>
            <person name="Molinier V."/>
            <person name="Miyauchi S."/>
            <person name="Poulain J."/>
            <person name="Riccioni C."/>
            <person name="Rubini A."/>
            <person name="Sitrit Y."/>
            <person name="Splivallo R."/>
            <person name="Traeger S."/>
            <person name="Wang M."/>
            <person name="Zifcakova L."/>
            <person name="Wipf D."/>
            <person name="Zambonelli A."/>
            <person name="Paolocci F."/>
            <person name="Nowrousian M."/>
            <person name="Ottonello S."/>
            <person name="Baldrian P."/>
            <person name="Spatafora J.W."/>
            <person name="Henrissat B."/>
            <person name="Nagy L.G."/>
            <person name="Aury J.M."/>
            <person name="Wincker P."/>
            <person name="Grigoriev I.V."/>
            <person name="Bonfante P."/>
            <person name="Martin F.M."/>
        </authorList>
    </citation>
    <scope>NUCLEOTIDE SEQUENCE [LARGE SCALE GENOMIC DNA]</scope>
    <source>
        <strain evidence="1 2">120613-1</strain>
    </source>
</reference>
<protein>
    <submittedName>
        <fullName evidence="1">Uncharacterized protein</fullName>
    </submittedName>
</protein>
<name>A0A3N4JQ26_9PEZI</name>
<accession>A0A3N4JQ26</accession>
<dbReference type="AlphaFoldDB" id="A0A3N4JQ26"/>